<dbReference type="EC" id="1.14.13.111" evidence="1"/>
<dbReference type="GO" id="GO:0018648">
    <property type="term" value="F:methanesulfonate monooxygenase activity"/>
    <property type="evidence" value="ECO:0007669"/>
    <property type="project" value="UniProtKB-EC"/>
</dbReference>
<dbReference type="EMBL" id="JACHHQ010000006">
    <property type="protein sequence ID" value="MBB5201122.1"/>
    <property type="molecule type" value="Genomic_DNA"/>
</dbReference>
<evidence type="ECO:0000313" key="2">
    <source>
        <dbReference type="Proteomes" id="UP000571084"/>
    </source>
</evidence>
<dbReference type="Proteomes" id="UP000571084">
    <property type="component" value="Unassembled WGS sequence"/>
</dbReference>
<dbReference type="AlphaFoldDB" id="A0A840RVC1"/>
<gene>
    <name evidence="1" type="ORF">HNR39_002971</name>
</gene>
<name>A0A840RVC1_9BURK</name>
<proteinExistence type="predicted"/>
<sequence length="136" mass="15067">MDAKDFDGYLALCDPAFHYAITAFSPEIRKSMTWLEHDHAGMVTLFGNLPKHNSDHSLLSRHATVYTIEELNGGETAKVTSALQVFRTTLDGGATELFAVGKMTDTVRLSAVGARLLDRNIHLETRMIGFGFHIPF</sequence>
<keyword evidence="2" id="KW-1185">Reference proteome</keyword>
<comment type="caution">
    <text evidence="1">The sequence shown here is derived from an EMBL/GenBank/DDBJ whole genome shotgun (WGS) entry which is preliminary data.</text>
</comment>
<accession>A0A840RVC1</accession>
<reference evidence="1 2" key="1">
    <citation type="submission" date="2020-08" db="EMBL/GenBank/DDBJ databases">
        <title>Genomic Encyclopedia of Type Strains, Phase IV (KMG-IV): sequencing the most valuable type-strain genomes for metagenomic binning, comparative biology and taxonomic classification.</title>
        <authorList>
            <person name="Goeker M."/>
        </authorList>
    </citation>
    <scope>NUCLEOTIDE SEQUENCE [LARGE SCALE GENOMIC DNA]</scope>
    <source>
        <strain evidence="1 2">DSM 23240</strain>
    </source>
</reference>
<organism evidence="1 2">
    <name type="scientific">Glaciimonas immobilis</name>
    <dbReference type="NCBI Taxonomy" id="728004"/>
    <lineage>
        <taxon>Bacteria</taxon>
        <taxon>Pseudomonadati</taxon>
        <taxon>Pseudomonadota</taxon>
        <taxon>Betaproteobacteria</taxon>
        <taxon>Burkholderiales</taxon>
        <taxon>Oxalobacteraceae</taxon>
        <taxon>Glaciimonas</taxon>
    </lineage>
</organism>
<evidence type="ECO:0000313" key="1">
    <source>
        <dbReference type="EMBL" id="MBB5201122.1"/>
    </source>
</evidence>
<protein>
    <submittedName>
        <fullName evidence="1">Methanesulfonate monooxygenase small subunit</fullName>
        <ecNumber evidence="1">1.14.13.111</ecNumber>
    </submittedName>
</protein>
<dbReference type="Gene3D" id="3.10.450.50">
    <property type="match status" value="1"/>
</dbReference>
<keyword evidence="1" id="KW-0503">Monooxygenase</keyword>
<keyword evidence="1" id="KW-0560">Oxidoreductase</keyword>
<dbReference type="SUPFAM" id="SSF54427">
    <property type="entry name" value="NTF2-like"/>
    <property type="match status" value="1"/>
</dbReference>
<dbReference type="InterPro" id="IPR032710">
    <property type="entry name" value="NTF2-like_dom_sf"/>
</dbReference>